<evidence type="ECO:0000313" key="7">
    <source>
        <dbReference type="Proteomes" id="UP000093044"/>
    </source>
</evidence>
<feature type="transmembrane region" description="Helical" evidence="5">
    <location>
        <begin position="50"/>
        <end position="72"/>
    </location>
</feature>
<organism evidence="6 7">
    <name type="scientific">Cloacibacillus porcorum</name>
    <dbReference type="NCBI Taxonomy" id="1197717"/>
    <lineage>
        <taxon>Bacteria</taxon>
        <taxon>Thermotogati</taxon>
        <taxon>Synergistota</taxon>
        <taxon>Synergistia</taxon>
        <taxon>Synergistales</taxon>
        <taxon>Synergistaceae</taxon>
        <taxon>Cloacibacillus</taxon>
    </lineage>
</organism>
<dbReference type="STRING" id="1197717.BED41_11550"/>
<reference evidence="6" key="1">
    <citation type="submission" date="2016-08" db="EMBL/GenBank/DDBJ databases">
        <title>Complete genome of Cloacibacillus porcorum.</title>
        <authorList>
            <person name="Looft T."/>
            <person name="Bayles D.O."/>
            <person name="Alt D.P."/>
        </authorList>
    </citation>
    <scope>NUCLEOTIDE SEQUENCE [LARGE SCALE GENOMIC DNA]</scope>
    <source>
        <strain evidence="6">CL-84</strain>
    </source>
</reference>
<evidence type="ECO:0000256" key="2">
    <source>
        <dbReference type="ARBA" id="ARBA00022692"/>
    </source>
</evidence>
<dbReference type="Pfam" id="PF01740">
    <property type="entry name" value="STAS"/>
    <property type="match status" value="1"/>
</dbReference>
<dbReference type="InterPro" id="IPR036513">
    <property type="entry name" value="STAS_dom_sf"/>
</dbReference>
<feature type="transmembrane region" description="Helical" evidence="5">
    <location>
        <begin position="119"/>
        <end position="141"/>
    </location>
</feature>
<feature type="transmembrane region" description="Helical" evidence="5">
    <location>
        <begin position="380"/>
        <end position="409"/>
    </location>
</feature>
<evidence type="ECO:0000256" key="1">
    <source>
        <dbReference type="ARBA" id="ARBA00004141"/>
    </source>
</evidence>
<evidence type="ECO:0000256" key="5">
    <source>
        <dbReference type="SAM" id="Phobius"/>
    </source>
</evidence>
<feature type="transmembrane region" description="Helical" evidence="5">
    <location>
        <begin position="162"/>
        <end position="189"/>
    </location>
</feature>
<feature type="transmembrane region" description="Helical" evidence="5">
    <location>
        <begin position="342"/>
        <end position="359"/>
    </location>
</feature>
<dbReference type="PANTHER" id="PTHR11814">
    <property type="entry name" value="SULFATE TRANSPORTER"/>
    <property type="match status" value="1"/>
</dbReference>
<feature type="transmembrane region" description="Helical" evidence="5">
    <location>
        <begin position="84"/>
        <end position="113"/>
    </location>
</feature>
<dbReference type="AlphaFoldDB" id="A0A1B2I6R4"/>
<keyword evidence="7" id="KW-1185">Reference proteome</keyword>
<sequence length="541" mass="57303">MFDNYVQILRNEFRGYNADRLAKDFSAGMTVAAVALPLALAFGVGSGADAAAGLITAIIGGMVMSLFSGASFQISGPTGAMSAVLAIVVARYGIDGLFAVSFMAGLILLLLGIFKLGKFISLIPAPVITGFTSGIAVIIALGQIDNMFGTVSRGETALERLVSYYTLGFEINYAALLIAFIVIGVMVFWPKKLAEKLPSSLAAIAIAAIISAVCGFDVPTVGAIPRSLVSDARLSFSGIDFFRLPAMISPAITIAALGMIESLLCGASGQQITGGKFDANQELISQGIGNMIIPLLGGVPATAAIARTSVAIKSGCQTRLTGIFHGVGLLASMFFLSPVMSALPLSALSGVLMVTAWRMNEWHAIRRIFSSGFKSAVMQFLITMVCTVVFDLTVAIVIGIEFAMIVFILKAAEINIYFSKVLNSKLHGRDEDVEAMHGVAYIAYVTGVVFFSNDDKLVKSFRELPHCDKVIISLRGVPLIDFVGASTLIGIIRERQLAGTSVIVCGVHPKVMETLKRCNIHDVLPGENFRVSVDTALFGED</sequence>
<evidence type="ECO:0000313" key="6">
    <source>
        <dbReference type="EMBL" id="ANZ45654.1"/>
    </source>
</evidence>
<dbReference type="Pfam" id="PF00916">
    <property type="entry name" value="Sulfate_transp"/>
    <property type="match status" value="1"/>
</dbReference>
<evidence type="ECO:0000256" key="4">
    <source>
        <dbReference type="ARBA" id="ARBA00023136"/>
    </source>
</evidence>
<proteinExistence type="predicted"/>
<dbReference type="Gene3D" id="3.30.750.24">
    <property type="entry name" value="STAS domain"/>
    <property type="match status" value="1"/>
</dbReference>
<dbReference type="GO" id="GO:0055085">
    <property type="term" value="P:transmembrane transport"/>
    <property type="evidence" value="ECO:0007669"/>
    <property type="project" value="InterPro"/>
</dbReference>
<keyword evidence="4 5" id="KW-0472">Membrane</keyword>
<keyword evidence="2 5" id="KW-0812">Transmembrane</keyword>
<feature type="transmembrane region" description="Helical" evidence="5">
    <location>
        <begin position="201"/>
        <end position="224"/>
    </location>
</feature>
<dbReference type="EMBL" id="CP016757">
    <property type="protein sequence ID" value="ANZ45654.1"/>
    <property type="molecule type" value="Genomic_DNA"/>
</dbReference>
<dbReference type="InterPro" id="IPR002645">
    <property type="entry name" value="STAS_dom"/>
</dbReference>
<dbReference type="KEGG" id="cpor:BED41_11550"/>
<dbReference type="InterPro" id="IPR001902">
    <property type="entry name" value="SLC26A/SulP_fam"/>
</dbReference>
<dbReference type="SUPFAM" id="SSF52091">
    <property type="entry name" value="SpoIIaa-like"/>
    <property type="match status" value="1"/>
</dbReference>
<feature type="transmembrane region" description="Helical" evidence="5">
    <location>
        <begin position="244"/>
        <end position="264"/>
    </location>
</feature>
<dbReference type="GO" id="GO:0016020">
    <property type="term" value="C:membrane"/>
    <property type="evidence" value="ECO:0007669"/>
    <property type="project" value="UniProtKB-SubCell"/>
</dbReference>
<dbReference type="RefSeq" id="WP_066746374.1">
    <property type="nucleotide sequence ID" value="NZ_CALCLR010000089.1"/>
</dbReference>
<feature type="transmembrane region" description="Helical" evidence="5">
    <location>
        <begin position="21"/>
        <end position="44"/>
    </location>
</feature>
<protein>
    <submittedName>
        <fullName evidence="6">Sulfate permease</fullName>
    </submittedName>
</protein>
<dbReference type="PROSITE" id="PS50801">
    <property type="entry name" value="STAS"/>
    <property type="match status" value="1"/>
</dbReference>
<keyword evidence="3 5" id="KW-1133">Transmembrane helix</keyword>
<evidence type="ECO:0000256" key="3">
    <source>
        <dbReference type="ARBA" id="ARBA00022989"/>
    </source>
</evidence>
<dbReference type="CDD" id="cd07042">
    <property type="entry name" value="STAS_SulP_like_sulfate_transporter"/>
    <property type="match status" value="1"/>
</dbReference>
<gene>
    <name evidence="6" type="ORF">BED41_11550</name>
</gene>
<dbReference type="GeneID" id="83058481"/>
<accession>A0A1B2I6R4</accession>
<dbReference type="InterPro" id="IPR011547">
    <property type="entry name" value="SLC26A/SulP_dom"/>
</dbReference>
<comment type="subcellular location">
    <subcellularLocation>
        <location evidence="1">Membrane</location>
        <topology evidence="1">Multi-pass membrane protein</topology>
    </subcellularLocation>
</comment>
<name>A0A1B2I6R4_9BACT</name>
<feature type="transmembrane region" description="Helical" evidence="5">
    <location>
        <begin position="284"/>
        <end position="306"/>
    </location>
</feature>
<dbReference type="Proteomes" id="UP000093044">
    <property type="component" value="Chromosome"/>
</dbReference>